<name>A0A5J4SFP4_9ZZZZ</name>
<sequence>MKKLLFTLLMILLCETVSLAQNDSIAIGKPTISSNTHLYPGTKVSAQTGTLQPVLSTKNYSYQWYRDSTVIDGAIDTTYTITPSDIGKQIKFEVTSKAIGNIGAGTKLLSDPTEIVEKKDENVSSLLSINSTLENIETLKVVETCLMALVVMIIALVVYILLNTKKRRDEIIDTLGEWKKWLVQEKEKKKQLEIMQQQLDDQSHKIEELQKRVAELENKPTKTKADDKTLPVTEPAKKLDSYLNLYANAIINGMFFNKVTNQSNDDTVYELTVTSLSDRTAKFTVYKEAYSRVLKNPDFVDGCDKQKLGNQSIEVEAGEAQKQDNDKWKVTKQAKVKFL</sequence>
<feature type="coiled-coil region" evidence="1">
    <location>
        <begin position="182"/>
        <end position="226"/>
    </location>
</feature>
<accession>A0A5J4SFP4</accession>
<feature type="transmembrane region" description="Helical" evidence="2">
    <location>
        <begin position="141"/>
        <end position="162"/>
    </location>
</feature>
<protein>
    <recommendedName>
        <fullName evidence="4">Ig-like domain-containing protein</fullName>
    </recommendedName>
</protein>
<keyword evidence="1" id="KW-0175">Coiled coil</keyword>
<keyword evidence="2" id="KW-0812">Transmembrane</keyword>
<organism evidence="3">
    <name type="scientific">termite gut metagenome</name>
    <dbReference type="NCBI Taxonomy" id="433724"/>
    <lineage>
        <taxon>unclassified sequences</taxon>
        <taxon>metagenomes</taxon>
        <taxon>organismal metagenomes</taxon>
    </lineage>
</organism>
<reference evidence="3" key="1">
    <citation type="submission" date="2019-03" db="EMBL/GenBank/DDBJ databases">
        <title>Single cell metagenomics reveals metabolic interactions within the superorganism composed of flagellate Streblomastix strix and complex community of Bacteroidetes bacteria on its surface.</title>
        <authorList>
            <person name="Treitli S.C."/>
            <person name="Kolisko M."/>
            <person name="Husnik F."/>
            <person name="Keeling P."/>
            <person name="Hampl V."/>
        </authorList>
    </citation>
    <scope>NUCLEOTIDE SEQUENCE</scope>
    <source>
        <strain evidence="3">STM</strain>
    </source>
</reference>
<evidence type="ECO:0000256" key="2">
    <source>
        <dbReference type="SAM" id="Phobius"/>
    </source>
</evidence>
<dbReference type="EMBL" id="SNRY01000235">
    <property type="protein sequence ID" value="KAA6344093.1"/>
    <property type="molecule type" value="Genomic_DNA"/>
</dbReference>
<keyword evidence="2" id="KW-1133">Transmembrane helix</keyword>
<evidence type="ECO:0000313" key="3">
    <source>
        <dbReference type="EMBL" id="KAA6344093.1"/>
    </source>
</evidence>
<proteinExistence type="predicted"/>
<evidence type="ECO:0008006" key="4">
    <source>
        <dbReference type="Google" id="ProtNLM"/>
    </source>
</evidence>
<evidence type="ECO:0000256" key="1">
    <source>
        <dbReference type="SAM" id="Coils"/>
    </source>
</evidence>
<dbReference type="AlphaFoldDB" id="A0A5J4SFP4"/>
<comment type="caution">
    <text evidence="3">The sequence shown here is derived from an EMBL/GenBank/DDBJ whole genome shotgun (WGS) entry which is preliminary data.</text>
</comment>
<gene>
    <name evidence="3" type="ORF">EZS27_008248</name>
</gene>
<keyword evidence="2" id="KW-0472">Membrane</keyword>
<dbReference type="Gene3D" id="2.60.40.2700">
    <property type="match status" value="1"/>
</dbReference>